<evidence type="ECO:0000256" key="1">
    <source>
        <dbReference type="SAM" id="MobiDB-lite"/>
    </source>
</evidence>
<proteinExistence type="predicted"/>
<name>A0A2K3L2Z9_TRIPR</name>
<evidence type="ECO:0000313" key="3">
    <source>
        <dbReference type="Proteomes" id="UP000236291"/>
    </source>
</evidence>
<feature type="compositionally biased region" description="Polar residues" evidence="1">
    <location>
        <begin position="48"/>
        <end position="68"/>
    </location>
</feature>
<feature type="compositionally biased region" description="Polar residues" evidence="1">
    <location>
        <begin position="89"/>
        <end position="107"/>
    </location>
</feature>
<comment type="caution">
    <text evidence="2">The sequence shown here is derived from an EMBL/GenBank/DDBJ whole genome shotgun (WGS) entry which is preliminary data.</text>
</comment>
<sequence>MLSSLASFFPMISPRAESIAPETQGFRESLIRALILLSIVGRQDRKGITSSMGKPNPGIPSQQPTSAYRESRLRQCRPRPSTKKEADSLSKNSRSGASTSGSDFQVC</sequence>
<feature type="region of interest" description="Disordered" evidence="1">
    <location>
        <begin position="46"/>
        <end position="107"/>
    </location>
</feature>
<evidence type="ECO:0000313" key="2">
    <source>
        <dbReference type="EMBL" id="PNX72889.1"/>
    </source>
</evidence>
<gene>
    <name evidence="2" type="ORF">L195_g028787</name>
</gene>
<dbReference type="EMBL" id="ASHM01025224">
    <property type="protein sequence ID" value="PNX72889.1"/>
    <property type="molecule type" value="Genomic_DNA"/>
</dbReference>
<accession>A0A2K3L2Z9</accession>
<reference evidence="2 3" key="2">
    <citation type="journal article" date="2017" name="Front. Plant Sci.">
        <title>Gene Classification and Mining of Molecular Markers Useful in Red Clover (Trifolium pratense) Breeding.</title>
        <authorList>
            <person name="Istvanek J."/>
            <person name="Dluhosova J."/>
            <person name="Dluhos P."/>
            <person name="Patkova L."/>
            <person name="Nedelnik J."/>
            <person name="Repkova J."/>
        </authorList>
    </citation>
    <scope>NUCLEOTIDE SEQUENCE [LARGE SCALE GENOMIC DNA]</scope>
    <source>
        <strain evidence="3">cv. Tatra</strain>
        <tissue evidence="2">Young leaves</tissue>
    </source>
</reference>
<dbReference type="AlphaFoldDB" id="A0A2K3L2Z9"/>
<protein>
    <submittedName>
        <fullName evidence="2">Uncharacterized protein</fullName>
    </submittedName>
</protein>
<dbReference type="Proteomes" id="UP000236291">
    <property type="component" value="Unassembled WGS sequence"/>
</dbReference>
<organism evidence="2 3">
    <name type="scientific">Trifolium pratense</name>
    <name type="common">Red clover</name>
    <dbReference type="NCBI Taxonomy" id="57577"/>
    <lineage>
        <taxon>Eukaryota</taxon>
        <taxon>Viridiplantae</taxon>
        <taxon>Streptophyta</taxon>
        <taxon>Embryophyta</taxon>
        <taxon>Tracheophyta</taxon>
        <taxon>Spermatophyta</taxon>
        <taxon>Magnoliopsida</taxon>
        <taxon>eudicotyledons</taxon>
        <taxon>Gunneridae</taxon>
        <taxon>Pentapetalae</taxon>
        <taxon>rosids</taxon>
        <taxon>fabids</taxon>
        <taxon>Fabales</taxon>
        <taxon>Fabaceae</taxon>
        <taxon>Papilionoideae</taxon>
        <taxon>50 kb inversion clade</taxon>
        <taxon>NPAAA clade</taxon>
        <taxon>Hologalegina</taxon>
        <taxon>IRL clade</taxon>
        <taxon>Trifolieae</taxon>
        <taxon>Trifolium</taxon>
    </lineage>
</organism>
<reference evidence="2 3" key="1">
    <citation type="journal article" date="2014" name="Am. J. Bot.">
        <title>Genome assembly and annotation for red clover (Trifolium pratense; Fabaceae).</title>
        <authorList>
            <person name="Istvanek J."/>
            <person name="Jaros M."/>
            <person name="Krenek A."/>
            <person name="Repkova J."/>
        </authorList>
    </citation>
    <scope>NUCLEOTIDE SEQUENCE [LARGE SCALE GENOMIC DNA]</scope>
    <source>
        <strain evidence="3">cv. Tatra</strain>
        <tissue evidence="2">Young leaves</tissue>
    </source>
</reference>